<dbReference type="PANTHER" id="PTHR24279:SF120">
    <property type="entry name" value="CYTOCHROME P450"/>
    <property type="match status" value="1"/>
</dbReference>
<keyword evidence="7" id="KW-0503">Monooxygenase</keyword>
<dbReference type="PANTHER" id="PTHR24279">
    <property type="entry name" value="CYTOCHROME P450"/>
    <property type="match status" value="1"/>
</dbReference>
<keyword evidence="6" id="KW-0408">Iron</keyword>
<dbReference type="InterPro" id="IPR050479">
    <property type="entry name" value="CYP11_CYP27_families"/>
</dbReference>
<comment type="cofactor">
    <cofactor evidence="1">
        <name>heme</name>
        <dbReference type="ChEBI" id="CHEBI:30413"/>
    </cofactor>
</comment>
<keyword evidence="4" id="KW-0479">Metal-binding</keyword>
<gene>
    <name evidence="8" type="ORF">CGI_10023579</name>
</gene>
<keyword evidence="3" id="KW-0349">Heme</keyword>
<dbReference type="GO" id="GO:0005506">
    <property type="term" value="F:iron ion binding"/>
    <property type="evidence" value="ECO:0007669"/>
    <property type="project" value="InterPro"/>
</dbReference>
<evidence type="ECO:0000256" key="5">
    <source>
        <dbReference type="ARBA" id="ARBA00023002"/>
    </source>
</evidence>
<evidence type="ECO:0000256" key="6">
    <source>
        <dbReference type="ARBA" id="ARBA00023004"/>
    </source>
</evidence>
<proteinExistence type="inferred from homology"/>
<dbReference type="EMBL" id="JH815876">
    <property type="protein sequence ID" value="EKC42978.1"/>
    <property type="molecule type" value="Genomic_DNA"/>
</dbReference>
<dbReference type="GO" id="GO:0004497">
    <property type="term" value="F:monooxygenase activity"/>
    <property type="evidence" value="ECO:0007669"/>
    <property type="project" value="UniProtKB-KW"/>
</dbReference>
<evidence type="ECO:0000256" key="3">
    <source>
        <dbReference type="ARBA" id="ARBA00022617"/>
    </source>
</evidence>
<dbReference type="InterPro" id="IPR036396">
    <property type="entry name" value="Cyt_P450_sf"/>
</dbReference>
<evidence type="ECO:0000256" key="4">
    <source>
        <dbReference type="ARBA" id="ARBA00022723"/>
    </source>
</evidence>
<dbReference type="AlphaFoldDB" id="K1RB65"/>
<comment type="similarity">
    <text evidence="2">Belongs to the cytochrome P450 family.</text>
</comment>
<name>K1RB65_MAGGI</name>
<evidence type="ECO:0000256" key="2">
    <source>
        <dbReference type="ARBA" id="ARBA00010617"/>
    </source>
</evidence>
<organism evidence="8">
    <name type="scientific">Magallana gigas</name>
    <name type="common">Pacific oyster</name>
    <name type="synonym">Crassostrea gigas</name>
    <dbReference type="NCBI Taxonomy" id="29159"/>
    <lineage>
        <taxon>Eukaryota</taxon>
        <taxon>Metazoa</taxon>
        <taxon>Spiralia</taxon>
        <taxon>Lophotrochozoa</taxon>
        <taxon>Mollusca</taxon>
        <taxon>Bivalvia</taxon>
        <taxon>Autobranchia</taxon>
        <taxon>Pteriomorphia</taxon>
        <taxon>Ostreida</taxon>
        <taxon>Ostreoidea</taxon>
        <taxon>Ostreidae</taxon>
        <taxon>Magallana</taxon>
    </lineage>
</organism>
<accession>K1RB65</accession>
<dbReference type="SUPFAM" id="SSF48264">
    <property type="entry name" value="Cytochrome P450"/>
    <property type="match status" value="1"/>
</dbReference>
<evidence type="ECO:0000256" key="1">
    <source>
        <dbReference type="ARBA" id="ARBA00001971"/>
    </source>
</evidence>
<dbReference type="HOGENOM" id="CLU_135813_0_0_1"/>
<dbReference type="Gene3D" id="1.10.630.10">
    <property type="entry name" value="Cytochrome P450"/>
    <property type="match status" value="1"/>
</dbReference>
<evidence type="ECO:0000313" key="8">
    <source>
        <dbReference type="EMBL" id="EKC42978.1"/>
    </source>
</evidence>
<protein>
    <submittedName>
        <fullName evidence="8">Cytochrome P450 10</fullName>
    </submittedName>
</protein>
<sequence length="167" mass="19071">MANRSRLFYLFTKMYRSQKRVVSLSSSSPQTIVTNVAPIACPLQGGQDSLDKSFEQNKDQQPLTPSVKAFDNIPGPKGLPIVGTLLDYMKKDGLPFNKLYKVYRQRSLQYGPVFKEKLANFTTVVISDPAEYNKVVRAEGKYPLRRDVEPWFLYREKRKMGQGLVNS</sequence>
<dbReference type="GO" id="GO:0020037">
    <property type="term" value="F:heme binding"/>
    <property type="evidence" value="ECO:0007669"/>
    <property type="project" value="InterPro"/>
</dbReference>
<dbReference type="Pfam" id="PF00067">
    <property type="entry name" value="p450"/>
    <property type="match status" value="1"/>
</dbReference>
<keyword evidence="5" id="KW-0560">Oxidoreductase</keyword>
<evidence type="ECO:0000256" key="7">
    <source>
        <dbReference type="ARBA" id="ARBA00023033"/>
    </source>
</evidence>
<dbReference type="InterPro" id="IPR001128">
    <property type="entry name" value="Cyt_P450"/>
</dbReference>
<dbReference type="GO" id="GO:0016705">
    <property type="term" value="F:oxidoreductase activity, acting on paired donors, with incorporation or reduction of molecular oxygen"/>
    <property type="evidence" value="ECO:0007669"/>
    <property type="project" value="InterPro"/>
</dbReference>
<reference evidence="8" key="1">
    <citation type="journal article" date="2012" name="Nature">
        <title>The oyster genome reveals stress adaptation and complexity of shell formation.</title>
        <authorList>
            <person name="Zhang G."/>
            <person name="Fang X."/>
            <person name="Guo X."/>
            <person name="Li L."/>
            <person name="Luo R."/>
            <person name="Xu F."/>
            <person name="Yang P."/>
            <person name="Zhang L."/>
            <person name="Wang X."/>
            <person name="Qi H."/>
            <person name="Xiong Z."/>
            <person name="Que H."/>
            <person name="Xie Y."/>
            <person name="Holland P.W."/>
            <person name="Paps J."/>
            <person name="Zhu Y."/>
            <person name="Wu F."/>
            <person name="Chen Y."/>
            <person name="Wang J."/>
            <person name="Peng C."/>
            <person name="Meng J."/>
            <person name="Yang L."/>
            <person name="Liu J."/>
            <person name="Wen B."/>
            <person name="Zhang N."/>
            <person name="Huang Z."/>
            <person name="Zhu Q."/>
            <person name="Feng Y."/>
            <person name="Mount A."/>
            <person name="Hedgecock D."/>
            <person name="Xu Z."/>
            <person name="Liu Y."/>
            <person name="Domazet-Loso T."/>
            <person name="Du Y."/>
            <person name="Sun X."/>
            <person name="Zhang S."/>
            <person name="Liu B."/>
            <person name="Cheng P."/>
            <person name="Jiang X."/>
            <person name="Li J."/>
            <person name="Fan D."/>
            <person name="Wang W."/>
            <person name="Fu W."/>
            <person name="Wang T."/>
            <person name="Wang B."/>
            <person name="Zhang J."/>
            <person name="Peng Z."/>
            <person name="Li Y."/>
            <person name="Li N."/>
            <person name="Wang J."/>
            <person name="Chen M."/>
            <person name="He Y."/>
            <person name="Tan F."/>
            <person name="Song X."/>
            <person name="Zheng Q."/>
            <person name="Huang R."/>
            <person name="Yang H."/>
            <person name="Du X."/>
            <person name="Chen L."/>
            <person name="Yang M."/>
            <person name="Gaffney P.M."/>
            <person name="Wang S."/>
            <person name="Luo L."/>
            <person name="She Z."/>
            <person name="Ming Y."/>
            <person name="Huang W."/>
            <person name="Zhang S."/>
            <person name="Huang B."/>
            <person name="Zhang Y."/>
            <person name="Qu T."/>
            <person name="Ni P."/>
            <person name="Miao G."/>
            <person name="Wang J."/>
            <person name="Wang Q."/>
            <person name="Steinberg C.E."/>
            <person name="Wang H."/>
            <person name="Li N."/>
            <person name="Qian L."/>
            <person name="Zhang G."/>
            <person name="Li Y."/>
            <person name="Yang H."/>
            <person name="Liu X."/>
            <person name="Wang J."/>
            <person name="Yin Y."/>
            <person name="Wang J."/>
        </authorList>
    </citation>
    <scope>NUCLEOTIDE SEQUENCE [LARGE SCALE GENOMIC DNA]</scope>
    <source>
        <strain evidence="8">05x7-T-G4-1.051#20</strain>
    </source>
</reference>
<dbReference type="InParanoid" id="K1RB65"/>